<protein>
    <submittedName>
        <fullName evidence="1">Uncharacterized protein</fullName>
    </submittedName>
</protein>
<organism evidence="1">
    <name type="scientific">Anguilla anguilla</name>
    <name type="common">European freshwater eel</name>
    <name type="synonym">Muraena anguilla</name>
    <dbReference type="NCBI Taxonomy" id="7936"/>
    <lineage>
        <taxon>Eukaryota</taxon>
        <taxon>Metazoa</taxon>
        <taxon>Chordata</taxon>
        <taxon>Craniata</taxon>
        <taxon>Vertebrata</taxon>
        <taxon>Euteleostomi</taxon>
        <taxon>Actinopterygii</taxon>
        <taxon>Neopterygii</taxon>
        <taxon>Teleostei</taxon>
        <taxon>Anguilliformes</taxon>
        <taxon>Anguillidae</taxon>
        <taxon>Anguilla</taxon>
    </lineage>
</organism>
<reference evidence="1" key="2">
    <citation type="journal article" date="2015" name="Fish Shellfish Immunol.">
        <title>Early steps in the European eel (Anguilla anguilla)-Vibrio vulnificus interaction in the gills: Role of the RtxA13 toxin.</title>
        <authorList>
            <person name="Callol A."/>
            <person name="Pajuelo D."/>
            <person name="Ebbesson L."/>
            <person name="Teles M."/>
            <person name="MacKenzie S."/>
            <person name="Amaro C."/>
        </authorList>
    </citation>
    <scope>NUCLEOTIDE SEQUENCE</scope>
</reference>
<proteinExistence type="predicted"/>
<reference evidence="1" key="1">
    <citation type="submission" date="2014-11" db="EMBL/GenBank/DDBJ databases">
        <authorList>
            <person name="Amaro Gonzalez C."/>
        </authorList>
    </citation>
    <scope>NUCLEOTIDE SEQUENCE</scope>
</reference>
<dbReference type="AlphaFoldDB" id="A0A0E9PS69"/>
<name>A0A0E9PS69_ANGAN</name>
<dbReference type="EMBL" id="GBXM01101248">
    <property type="protein sequence ID" value="JAH07329.1"/>
    <property type="molecule type" value="Transcribed_RNA"/>
</dbReference>
<sequence length="38" mass="4566">MCLSRKNILFSLLYELFFKRIFHMLCSADMFFNVTVSV</sequence>
<accession>A0A0E9PS69</accession>
<evidence type="ECO:0000313" key="1">
    <source>
        <dbReference type="EMBL" id="JAH07329.1"/>
    </source>
</evidence>